<keyword evidence="3 5" id="KW-0269">Exonuclease</keyword>
<keyword evidence="6" id="KW-1185">Reference proteome</keyword>
<dbReference type="PANTHER" id="PTHR30231:SF4">
    <property type="entry name" value="PROTEIN NEN2"/>
    <property type="match status" value="1"/>
</dbReference>
<dbReference type="InterPro" id="IPR012337">
    <property type="entry name" value="RNaseH-like_sf"/>
</dbReference>
<name>A0ABX8BHS4_9ACTN</name>
<evidence type="ECO:0000256" key="1">
    <source>
        <dbReference type="ARBA" id="ARBA00022722"/>
    </source>
</evidence>
<reference evidence="5 6" key="1">
    <citation type="submission" date="2021-05" db="EMBL/GenBank/DDBJ databases">
        <title>Direct Submission.</title>
        <authorList>
            <person name="Li K."/>
            <person name="Gao J."/>
        </authorList>
    </citation>
    <scope>NUCLEOTIDE SEQUENCE [LARGE SCALE GENOMIC DNA]</scope>
    <source>
        <strain evidence="5 6">Mg02</strain>
    </source>
</reference>
<dbReference type="EMBL" id="CP074133">
    <property type="protein sequence ID" value="QUX21785.1"/>
    <property type="molecule type" value="Genomic_DNA"/>
</dbReference>
<feature type="domain" description="Exonuclease" evidence="4">
    <location>
        <begin position="7"/>
        <end position="186"/>
    </location>
</feature>
<dbReference type="SMART" id="SM00479">
    <property type="entry name" value="EXOIII"/>
    <property type="match status" value="1"/>
</dbReference>
<dbReference type="Gene3D" id="3.30.420.10">
    <property type="entry name" value="Ribonuclease H-like superfamily/Ribonuclease H"/>
    <property type="match status" value="1"/>
</dbReference>
<dbReference type="GO" id="GO:0004527">
    <property type="term" value="F:exonuclease activity"/>
    <property type="evidence" value="ECO:0007669"/>
    <property type="project" value="UniProtKB-KW"/>
</dbReference>
<keyword evidence="2" id="KW-0378">Hydrolase</keyword>
<dbReference type="NCBIfam" id="NF005927">
    <property type="entry name" value="PRK07942.1"/>
    <property type="match status" value="1"/>
</dbReference>
<evidence type="ECO:0000256" key="3">
    <source>
        <dbReference type="ARBA" id="ARBA00022839"/>
    </source>
</evidence>
<dbReference type="Pfam" id="PF00929">
    <property type="entry name" value="RNase_T"/>
    <property type="match status" value="1"/>
</dbReference>
<dbReference type="RefSeq" id="WP_220563009.1">
    <property type="nucleotide sequence ID" value="NZ_CP074133.1"/>
</dbReference>
<evidence type="ECO:0000259" key="4">
    <source>
        <dbReference type="SMART" id="SM00479"/>
    </source>
</evidence>
<sequence>MSWHTRPMAALDFESTGLDLATDRIVTAALWRIDPAAGTKEKLSWLADPGVEIPEEATAIHGITTEHARQNGRPAVEAVTEIAAALEKVAADGLPVVVYNAPYDLGLLSAELERHGLSSGFLRELRVIDPLVLDKHTDPYRRGGRKLTDVCAHHGVPLDESQAHGAAADALAAARLAWRLGATHEELASLDLDALHAAQAAWKAEQAASFQAYLRRGRDPEAVIDGSWPLAAG</sequence>
<organism evidence="5 6">
    <name type="scientific">Nocardiopsis changdeensis</name>
    <dbReference type="NCBI Taxonomy" id="2831969"/>
    <lineage>
        <taxon>Bacteria</taxon>
        <taxon>Bacillati</taxon>
        <taxon>Actinomycetota</taxon>
        <taxon>Actinomycetes</taxon>
        <taxon>Streptosporangiales</taxon>
        <taxon>Nocardiopsidaceae</taxon>
        <taxon>Nocardiopsis</taxon>
    </lineage>
</organism>
<dbReference type="CDD" id="cd06127">
    <property type="entry name" value="DEDDh"/>
    <property type="match status" value="1"/>
</dbReference>
<evidence type="ECO:0000313" key="6">
    <source>
        <dbReference type="Proteomes" id="UP000676079"/>
    </source>
</evidence>
<proteinExistence type="predicted"/>
<evidence type="ECO:0000313" key="5">
    <source>
        <dbReference type="EMBL" id="QUX21785.1"/>
    </source>
</evidence>
<dbReference type="InterPro" id="IPR013520">
    <property type="entry name" value="Ribonucl_H"/>
</dbReference>
<evidence type="ECO:0000256" key="2">
    <source>
        <dbReference type="ARBA" id="ARBA00022801"/>
    </source>
</evidence>
<accession>A0ABX8BHS4</accession>
<keyword evidence="1" id="KW-0540">Nuclease</keyword>
<protein>
    <submittedName>
        <fullName evidence="5">3'-5' exonuclease</fullName>
    </submittedName>
</protein>
<dbReference type="PANTHER" id="PTHR30231">
    <property type="entry name" value="DNA POLYMERASE III SUBUNIT EPSILON"/>
    <property type="match status" value="1"/>
</dbReference>
<dbReference type="Proteomes" id="UP000676079">
    <property type="component" value="Chromosome"/>
</dbReference>
<dbReference type="InterPro" id="IPR036397">
    <property type="entry name" value="RNaseH_sf"/>
</dbReference>
<gene>
    <name evidence="5" type="ORF">KGD84_25925</name>
</gene>
<dbReference type="SUPFAM" id="SSF53098">
    <property type="entry name" value="Ribonuclease H-like"/>
    <property type="match status" value="1"/>
</dbReference>